<evidence type="ECO:0000313" key="1">
    <source>
        <dbReference type="EMBL" id="SFR53158.1"/>
    </source>
</evidence>
<dbReference type="RefSeq" id="WP_092983082.1">
    <property type="nucleotide sequence ID" value="NZ_FOYQ01000002.1"/>
</dbReference>
<dbReference type="InterPro" id="IPR018487">
    <property type="entry name" value="Hemopexin-like_repeat"/>
</dbReference>
<keyword evidence="2" id="KW-1185">Reference proteome</keyword>
<dbReference type="AlphaFoldDB" id="A0A1I6HFL7"/>
<accession>A0A1I6HFL7</accession>
<evidence type="ECO:0000313" key="2">
    <source>
        <dbReference type="Proteomes" id="UP000199534"/>
    </source>
</evidence>
<dbReference type="OrthoDB" id="9815195at2"/>
<gene>
    <name evidence="1" type="ORF">SAMN04490243_2679</name>
</gene>
<dbReference type="InterPro" id="IPR032676">
    <property type="entry name" value="YkuD_2"/>
</dbReference>
<dbReference type="PANTHER" id="PTHR38477:SF1">
    <property type="entry name" value="MUREIN L,D-TRANSPEPTIDASE CATALYTIC DOMAIN FAMILY PROTEIN"/>
    <property type="match status" value="1"/>
</dbReference>
<protein>
    <submittedName>
        <fullName evidence="1">Hemopexin</fullName>
    </submittedName>
</protein>
<sequence length="464" mass="52710">MGSLIHAALNGQKGFQGKSYLFNGQNYIRYDWGQDRPDPDYPKGISLWKLTGDFANGIDAAVNGMKQFEGFGYLFKNGEYVTYDWENDMPVGNPKPLSMWKLKGDFLNGIDAACNGKGNFSDFGYLFKGDKYVRYDWAKDAPFDNQLRDIRLWKLPESFNSGVDAALDGDGPFANFTYFFKGDQYAIYDWTRDVGEGPFSISQWWNIENWLESEALRLYDVFDLNGKIDFAAFRLGYLGYQLIDSTCPLPNISKTNRQGKKERVSYDNNSGYLSIIDFTKPSNERRLAVLNMLTETRRNYLYVSHGVNSAGSGAHRHFARHFTNTPSTNKSSLGFFITGWPFPKDKVKNGKTDERVWLKLHGLEPGINDKAQRRGIMMHTASYVSETRGRAGTSHGCPATDGFENQVVNGRRINLLYEEIKNGSLVFSYTTKDHAADEKGNNYYDHSTLFHCLEQEAARAFGIK</sequence>
<proteinExistence type="predicted"/>
<dbReference type="Proteomes" id="UP000199534">
    <property type="component" value="Unassembled WGS sequence"/>
</dbReference>
<dbReference type="Pfam" id="PF13645">
    <property type="entry name" value="YkuD_2"/>
    <property type="match status" value="1"/>
</dbReference>
<dbReference type="PANTHER" id="PTHR38477">
    <property type="entry name" value="HYPOTHETICAL EXPORTED PROTEIN"/>
    <property type="match status" value="1"/>
</dbReference>
<dbReference type="Pfam" id="PF00045">
    <property type="entry name" value="Hemopexin"/>
    <property type="match status" value="1"/>
</dbReference>
<dbReference type="STRING" id="400055.SAMN04490243_2679"/>
<name>A0A1I6HFL7_9FLAO</name>
<dbReference type="EMBL" id="FOYQ01000002">
    <property type="protein sequence ID" value="SFR53158.1"/>
    <property type="molecule type" value="Genomic_DNA"/>
</dbReference>
<dbReference type="SUPFAM" id="SSF50923">
    <property type="entry name" value="Hemopexin-like domain"/>
    <property type="match status" value="1"/>
</dbReference>
<reference evidence="1 2" key="1">
    <citation type="submission" date="2016-10" db="EMBL/GenBank/DDBJ databases">
        <authorList>
            <person name="de Groot N.N."/>
        </authorList>
    </citation>
    <scope>NUCLEOTIDE SEQUENCE [LARGE SCALE GENOMIC DNA]</scope>
    <source>
        <strain evidence="1 2">DSM 21019</strain>
    </source>
</reference>
<dbReference type="SMART" id="SM00120">
    <property type="entry name" value="HX"/>
    <property type="match status" value="4"/>
</dbReference>
<organism evidence="1 2">
    <name type="scientific">Robiginitalea myxolifaciens</name>
    <dbReference type="NCBI Taxonomy" id="400055"/>
    <lineage>
        <taxon>Bacteria</taxon>
        <taxon>Pseudomonadati</taxon>
        <taxon>Bacteroidota</taxon>
        <taxon>Flavobacteriia</taxon>
        <taxon>Flavobacteriales</taxon>
        <taxon>Flavobacteriaceae</taxon>
        <taxon>Robiginitalea</taxon>
    </lineage>
</organism>
<dbReference type="Gene3D" id="2.110.10.10">
    <property type="entry name" value="Hemopexin-like domain"/>
    <property type="match status" value="2"/>
</dbReference>
<dbReference type="PROSITE" id="PS51642">
    <property type="entry name" value="HEMOPEXIN_2"/>
    <property type="match status" value="2"/>
</dbReference>
<dbReference type="InterPro" id="IPR036375">
    <property type="entry name" value="Hemopexin-like_dom_sf"/>
</dbReference>